<dbReference type="Pfam" id="PF04186">
    <property type="entry name" value="FxsA"/>
    <property type="match status" value="1"/>
</dbReference>
<dbReference type="PANTHER" id="PTHR35335:SF1">
    <property type="entry name" value="UPF0716 PROTEIN FXSA"/>
    <property type="match status" value="1"/>
</dbReference>
<evidence type="ECO:0000313" key="4">
    <source>
        <dbReference type="Proteomes" id="UP000586722"/>
    </source>
</evidence>
<comment type="caution">
    <text evidence="3">The sequence shown here is derived from an EMBL/GenBank/DDBJ whole genome shotgun (WGS) entry which is preliminary data.</text>
</comment>
<keyword evidence="2" id="KW-0472">Membrane</keyword>
<protein>
    <submittedName>
        <fullName evidence="3">FxsA family protein</fullName>
    </submittedName>
</protein>
<sequence>MAFLVLAGLILLPLSEIAVFIWVGGAIGVLPTILLTVATAIAGTAMLRHQGLSLVRRMQAELDAGRVPGAEMLHGVLLVTGSILLLLPGFITDTVGLLLLIPPLRDLLVRRMASRATIIAARRAGRSGPTVVDLDQDEWQRSPGPAGDAPAGQPARPALDSPWRPDGPQP</sequence>
<dbReference type="PANTHER" id="PTHR35335">
    <property type="entry name" value="UPF0716 PROTEIN FXSA"/>
    <property type="match status" value="1"/>
</dbReference>
<dbReference type="GO" id="GO:0016020">
    <property type="term" value="C:membrane"/>
    <property type="evidence" value="ECO:0007669"/>
    <property type="project" value="InterPro"/>
</dbReference>
<gene>
    <name evidence="3" type="ORF">GWI72_17800</name>
</gene>
<organism evidence="3 4">
    <name type="scientific">Pannonibacter tanglangensis</name>
    <dbReference type="NCBI Taxonomy" id="2750084"/>
    <lineage>
        <taxon>Bacteria</taxon>
        <taxon>Pseudomonadati</taxon>
        <taxon>Pseudomonadota</taxon>
        <taxon>Alphaproteobacteria</taxon>
        <taxon>Hyphomicrobiales</taxon>
        <taxon>Stappiaceae</taxon>
        <taxon>Pannonibacter</taxon>
    </lineage>
</organism>
<dbReference type="Proteomes" id="UP000586722">
    <property type="component" value="Unassembled WGS sequence"/>
</dbReference>
<keyword evidence="2" id="KW-0812">Transmembrane</keyword>
<evidence type="ECO:0000256" key="1">
    <source>
        <dbReference type="SAM" id="MobiDB-lite"/>
    </source>
</evidence>
<feature type="region of interest" description="Disordered" evidence="1">
    <location>
        <begin position="129"/>
        <end position="170"/>
    </location>
</feature>
<dbReference type="NCBIfam" id="NF008528">
    <property type="entry name" value="PRK11463.1-2"/>
    <property type="match status" value="1"/>
</dbReference>
<feature type="compositionally biased region" description="Low complexity" evidence="1">
    <location>
        <begin position="143"/>
        <end position="158"/>
    </location>
</feature>
<dbReference type="RefSeq" id="WP_161709526.1">
    <property type="nucleotide sequence ID" value="NZ_JAABLQ010000003.1"/>
</dbReference>
<evidence type="ECO:0000313" key="3">
    <source>
        <dbReference type="EMBL" id="NBN80136.1"/>
    </source>
</evidence>
<evidence type="ECO:0000256" key="2">
    <source>
        <dbReference type="SAM" id="Phobius"/>
    </source>
</evidence>
<proteinExistence type="predicted"/>
<name>A0A7X5F5J2_9HYPH</name>
<accession>A0A7X5F5J2</accession>
<feature type="transmembrane region" description="Helical" evidence="2">
    <location>
        <begin position="76"/>
        <end position="101"/>
    </location>
</feature>
<keyword evidence="4" id="KW-1185">Reference proteome</keyword>
<keyword evidence="2" id="KW-1133">Transmembrane helix</keyword>
<dbReference type="AlphaFoldDB" id="A0A7X5F5J2"/>
<feature type="transmembrane region" description="Helical" evidence="2">
    <location>
        <begin position="27"/>
        <end position="47"/>
    </location>
</feature>
<reference evidence="4" key="1">
    <citation type="submission" date="2020-01" db="EMBL/GenBank/DDBJ databases">
        <authorList>
            <person name="Fang Y."/>
            <person name="Sun R."/>
            <person name="Nie L."/>
            <person name="He J."/>
            <person name="Hao L."/>
            <person name="Wang L."/>
            <person name="Su S."/>
            <person name="Lv E."/>
            <person name="Zhang Z."/>
            <person name="Xie R."/>
            <person name="Liu H."/>
        </authorList>
    </citation>
    <scope>NUCLEOTIDE SEQUENCE [LARGE SCALE GENOMIC DNA]</scope>
    <source>
        <strain evidence="4">XCT-53</strain>
    </source>
</reference>
<dbReference type="EMBL" id="JAABLQ010000003">
    <property type="protein sequence ID" value="NBN80136.1"/>
    <property type="molecule type" value="Genomic_DNA"/>
</dbReference>
<dbReference type="InterPro" id="IPR007313">
    <property type="entry name" value="FxsA"/>
</dbReference>